<sequence>MTPIGTTWIIPALRKAATAEPHSILCMTGSGKGHRRVLTGELDAGAQRVAARLRLRGFGPGDRLLLVYRDQRDYLFALAGCLAAGVVAVPVTAPDPFSPGTGFATLGAIADVSGATAVLTTAAYDRARRLRAATDLLGEPELRWPGLPCHRTDTLRVATGLTIAHEPASGAEPAVMRFFTDFMGQWRRTAITHGELAGDPRVAFGLLAADHITPATSARRAPVGVMMRRLA</sequence>
<gene>
    <name evidence="4" type="ORF">SAMN05421504_107124</name>
</gene>
<feature type="transmembrane region" description="Helical" evidence="2">
    <location>
        <begin position="74"/>
        <end position="91"/>
    </location>
</feature>
<feature type="domain" description="AMP-dependent synthetase/ligase" evidence="3">
    <location>
        <begin position="29"/>
        <end position="132"/>
    </location>
</feature>
<reference evidence="4 5" key="1">
    <citation type="submission" date="2016-10" db="EMBL/GenBank/DDBJ databases">
        <authorList>
            <person name="de Groot N.N."/>
        </authorList>
    </citation>
    <scope>NUCLEOTIDE SEQUENCE [LARGE SCALE GENOMIC DNA]</scope>
    <source>
        <strain evidence="4 5">CPCC 202699</strain>
    </source>
</reference>
<keyword evidence="5" id="KW-1185">Reference proteome</keyword>
<dbReference type="AlphaFoldDB" id="A0A1H3N4A0"/>
<dbReference type="Proteomes" id="UP000199515">
    <property type="component" value="Unassembled WGS sequence"/>
</dbReference>
<evidence type="ECO:0000256" key="2">
    <source>
        <dbReference type="SAM" id="Phobius"/>
    </source>
</evidence>
<protein>
    <submittedName>
        <fullName evidence="4">AMP-binding enzyme</fullName>
    </submittedName>
</protein>
<keyword evidence="2" id="KW-0812">Transmembrane</keyword>
<dbReference type="EMBL" id="FNON01000007">
    <property type="protein sequence ID" value="SDY83628.1"/>
    <property type="molecule type" value="Genomic_DNA"/>
</dbReference>
<keyword evidence="2" id="KW-1133">Transmembrane helix</keyword>
<organism evidence="4 5">
    <name type="scientific">Amycolatopsis xylanica</name>
    <dbReference type="NCBI Taxonomy" id="589385"/>
    <lineage>
        <taxon>Bacteria</taxon>
        <taxon>Bacillati</taxon>
        <taxon>Actinomycetota</taxon>
        <taxon>Actinomycetes</taxon>
        <taxon>Pseudonocardiales</taxon>
        <taxon>Pseudonocardiaceae</taxon>
        <taxon>Amycolatopsis</taxon>
    </lineage>
</organism>
<dbReference type="Pfam" id="PF00501">
    <property type="entry name" value="AMP-binding"/>
    <property type="match status" value="1"/>
</dbReference>
<proteinExistence type="inferred from homology"/>
<dbReference type="PANTHER" id="PTHR22754">
    <property type="entry name" value="DISCO-INTERACTING PROTEIN 2 DIP2 -RELATED"/>
    <property type="match status" value="1"/>
</dbReference>
<dbReference type="InterPro" id="IPR042099">
    <property type="entry name" value="ANL_N_sf"/>
</dbReference>
<dbReference type="InterPro" id="IPR000873">
    <property type="entry name" value="AMP-dep_synth/lig_dom"/>
</dbReference>
<evidence type="ECO:0000256" key="1">
    <source>
        <dbReference type="ARBA" id="ARBA00006432"/>
    </source>
</evidence>
<dbReference type="RefSeq" id="WP_091294489.1">
    <property type="nucleotide sequence ID" value="NZ_FNON01000007.1"/>
</dbReference>
<dbReference type="STRING" id="589385.SAMN05421504_107124"/>
<name>A0A1H3N4A0_9PSEU</name>
<evidence type="ECO:0000313" key="4">
    <source>
        <dbReference type="EMBL" id="SDY83628.1"/>
    </source>
</evidence>
<dbReference type="SUPFAM" id="SSF56801">
    <property type="entry name" value="Acetyl-CoA synthetase-like"/>
    <property type="match status" value="1"/>
</dbReference>
<accession>A0A1H3N4A0</accession>
<keyword evidence="2" id="KW-0472">Membrane</keyword>
<dbReference type="PANTHER" id="PTHR22754:SF32">
    <property type="entry name" value="DISCO-INTERACTING PROTEIN 2"/>
    <property type="match status" value="1"/>
</dbReference>
<feature type="transmembrane region" description="Helical" evidence="2">
    <location>
        <begin position="103"/>
        <end position="124"/>
    </location>
</feature>
<evidence type="ECO:0000313" key="5">
    <source>
        <dbReference type="Proteomes" id="UP000199515"/>
    </source>
</evidence>
<comment type="similarity">
    <text evidence="1">Belongs to the ATP-dependent AMP-binding enzyme family.</text>
</comment>
<dbReference type="Gene3D" id="3.40.50.12780">
    <property type="entry name" value="N-terminal domain of ligase-like"/>
    <property type="match status" value="1"/>
</dbReference>
<evidence type="ECO:0000259" key="3">
    <source>
        <dbReference type="Pfam" id="PF00501"/>
    </source>
</evidence>